<keyword evidence="2" id="KW-1185">Reference proteome</keyword>
<protein>
    <submittedName>
        <fullName evidence="1">DUF3293 domain-containing protein</fullName>
    </submittedName>
</protein>
<reference evidence="2" key="1">
    <citation type="journal article" date="2019" name="Int. J. Syst. Evol. Microbiol.">
        <title>The Global Catalogue of Microorganisms (GCM) 10K type strain sequencing project: providing services to taxonomists for standard genome sequencing and annotation.</title>
        <authorList>
            <consortium name="The Broad Institute Genomics Platform"/>
            <consortium name="The Broad Institute Genome Sequencing Center for Infectious Disease"/>
            <person name="Wu L."/>
            <person name="Ma J."/>
        </authorList>
    </citation>
    <scope>NUCLEOTIDE SEQUENCE [LARGE SCALE GENOMIC DNA]</scope>
    <source>
        <strain evidence="2">CGMCC 1.16031</strain>
    </source>
</reference>
<dbReference type="RefSeq" id="WP_377148688.1">
    <property type="nucleotide sequence ID" value="NZ_JBHSUS010000001.1"/>
</dbReference>
<dbReference type="Pfam" id="PF11697">
    <property type="entry name" value="DUF3293"/>
    <property type="match status" value="1"/>
</dbReference>
<evidence type="ECO:0000313" key="1">
    <source>
        <dbReference type="EMBL" id="MFC6441104.1"/>
    </source>
</evidence>
<sequence length="146" mass="16475">MIKRWILIMRKKELWTLYQQTCFVVSKKTTLSDDFCIITACNPYSANLSPELDAARNTKLVQRLQQLHLDYQPLIGCSEDLAHQEASFAIQCSVAQGKTLSCEFAQNAFYAVLDGQLWLQPALLDEPAPVHLGPFIQRIISDSDTA</sequence>
<gene>
    <name evidence="1" type="ORF">ACFP85_13210</name>
</gene>
<dbReference type="Proteomes" id="UP001596364">
    <property type="component" value="Unassembled WGS sequence"/>
</dbReference>
<comment type="caution">
    <text evidence="1">The sequence shown here is derived from an EMBL/GenBank/DDBJ whole genome shotgun (WGS) entry which is preliminary data.</text>
</comment>
<proteinExistence type="predicted"/>
<organism evidence="1 2">
    <name type="scientific">Pseudobowmanella zhangzhouensis</name>
    <dbReference type="NCBI Taxonomy" id="1537679"/>
    <lineage>
        <taxon>Bacteria</taxon>
        <taxon>Pseudomonadati</taxon>
        <taxon>Pseudomonadota</taxon>
        <taxon>Gammaproteobacteria</taxon>
        <taxon>Alteromonadales</taxon>
        <taxon>Alteromonadaceae</taxon>
    </lineage>
</organism>
<name>A0ABW1XMM4_9ALTE</name>
<dbReference type="InterPro" id="IPR021710">
    <property type="entry name" value="DUF3293"/>
</dbReference>
<accession>A0ABW1XMM4</accession>
<dbReference type="EMBL" id="JBHSUS010000001">
    <property type="protein sequence ID" value="MFC6441104.1"/>
    <property type="molecule type" value="Genomic_DNA"/>
</dbReference>
<evidence type="ECO:0000313" key="2">
    <source>
        <dbReference type="Proteomes" id="UP001596364"/>
    </source>
</evidence>